<protein>
    <recommendedName>
        <fullName evidence="2">HTH myb-type domain-containing protein</fullName>
    </recommendedName>
</protein>
<evidence type="ECO:0000313" key="4">
    <source>
        <dbReference type="Proteomes" id="UP000235672"/>
    </source>
</evidence>
<dbReference type="Proteomes" id="UP000235672">
    <property type="component" value="Unassembled WGS sequence"/>
</dbReference>
<dbReference type="InterPro" id="IPR009057">
    <property type="entry name" value="Homeodomain-like_sf"/>
</dbReference>
<dbReference type="Gene3D" id="1.10.10.60">
    <property type="entry name" value="Homeodomain-like"/>
    <property type="match status" value="1"/>
</dbReference>
<reference evidence="3 4" key="1">
    <citation type="submission" date="2016-05" db="EMBL/GenBank/DDBJ databases">
        <title>A degradative enzymes factory behind the ericoid mycorrhizal symbiosis.</title>
        <authorList>
            <consortium name="DOE Joint Genome Institute"/>
            <person name="Martino E."/>
            <person name="Morin E."/>
            <person name="Grelet G."/>
            <person name="Kuo A."/>
            <person name="Kohler A."/>
            <person name="Daghino S."/>
            <person name="Barry K."/>
            <person name="Choi C."/>
            <person name="Cichocki N."/>
            <person name="Clum A."/>
            <person name="Copeland A."/>
            <person name="Hainaut M."/>
            <person name="Haridas S."/>
            <person name="Labutti K."/>
            <person name="Lindquist E."/>
            <person name="Lipzen A."/>
            <person name="Khouja H.-R."/>
            <person name="Murat C."/>
            <person name="Ohm R."/>
            <person name="Olson A."/>
            <person name="Spatafora J."/>
            <person name="Veneault-Fourrey C."/>
            <person name="Henrissat B."/>
            <person name="Grigoriev I."/>
            <person name="Martin F."/>
            <person name="Perotto S."/>
        </authorList>
    </citation>
    <scope>NUCLEOTIDE SEQUENCE [LARGE SCALE GENOMIC DNA]</scope>
    <source>
        <strain evidence="3 4">UAMH 7357</strain>
    </source>
</reference>
<feature type="domain" description="HTH myb-type" evidence="2">
    <location>
        <begin position="410"/>
        <end position="460"/>
    </location>
</feature>
<evidence type="ECO:0000313" key="3">
    <source>
        <dbReference type="EMBL" id="PMD23356.1"/>
    </source>
</evidence>
<feature type="compositionally biased region" description="Polar residues" evidence="1">
    <location>
        <begin position="268"/>
        <end position="285"/>
    </location>
</feature>
<organism evidence="3 4">
    <name type="scientific">Hyaloscypha hepaticicola</name>
    <dbReference type="NCBI Taxonomy" id="2082293"/>
    <lineage>
        <taxon>Eukaryota</taxon>
        <taxon>Fungi</taxon>
        <taxon>Dikarya</taxon>
        <taxon>Ascomycota</taxon>
        <taxon>Pezizomycotina</taxon>
        <taxon>Leotiomycetes</taxon>
        <taxon>Helotiales</taxon>
        <taxon>Hyaloscyphaceae</taxon>
        <taxon>Hyaloscypha</taxon>
    </lineage>
</organism>
<dbReference type="CDD" id="cd00167">
    <property type="entry name" value="SANT"/>
    <property type="match status" value="1"/>
</dbReference>
<feature type="region of interest" description="Disordered" evidence="1">
    <location>
        <begin position="225"/>
        <end position="293"/>
    </location>
</feature>
<proteinExistence type="predicted"/>
<dbReference type="InterPro" id="IPR017930">
    <property type="entry name" value="Myb_dom"/>
</dbReference>
<feature type="region of interest" description="Disordered" evidence="1">
    <location>
        <begin position="42"/>
        <end position="73"/>
    </location>
</feature>
<evidence type="ECO:0000259" key="2">
    <source>
        <dbReference type="PROSITE" id="PS51294"/>
    </source>
</evidence>
<dbReference type="Pfam" id="PF00249">
    <property type="entry name" value="Myb_DNA-binding"/>
    <property type="match status" value="1"/>
</dbReference>
<name>A0A2J6QAS9_9HELO</name>
<evidence type="ECO:0000256" key="1">
    <source>
        <dbReference type="SAM" id="MobiDB-lite"/>
    </source>
</evidence>
<feature type="region of interest" description="Disordered" evidence="1">
    <location>
        <begin position="1"/>
        <end position="23"/>
    </location>
</feature>
<gene>
    <name evidence="3" type="ORF">NA56DRAFT_644246</name>
</gene>
<dbReference type="PROSITE" id="PS51294">
    <property type="entry name" value="HTH_MYB"/>
    <property type="match status" value="1"/>
</dbReference>
<dbReference type="AlphaFoldDB" id="A0A2J6QAS9"/>
<dbReference type="EMBL" id="KZ613475">
    <property type="protein sequence ID" value="PMD23356.1"/>
    <property type="molecule type" value="Genomic_DNA"/>
</dbReference>
<dbReference type="InterPro" id="IPR001005">
    <property type="entry name" value="SANT/Myb"/>
</dbReference>
<keyword evidence="4" id="KW-1185">Reference proteome</keyword>
<dbReference type="OrthoDB" id="3438274at2759"/>
<accession>A0A2J6QAS9</accession>
<dbReference type="SUPFAM" id="SSF46689">
    <property type="entry name" value="Homeodomain-like"/>
    <property type="match status" value="1"/>
</dbReference>
<sequence length="460" mass="50675">MSDHLTPEPSIPSNIEMPEGKLYDPTGQYARAYARANHANHANDDLRGFSPLQFSPPPPGQLVLHRSHQSSSQVLPPVPIDGHQPVRELARPSSAASYGSTISIPRSDLSRDRVVARVISRHYNPSQLGGNVHYALPSASGSGLPSSRRQHPISFQQQEIYHQPYGPSPQFVPHTRSHPKEGIEAMDDQGHEGYVAGNYQGVRDYEAGDGGFESGIYVQDRLAEPAGASRAPVKPRKRFSQGPLPAAKRGPVRPQAGQEPDDEYFNSPGKNLSQSRYSGGQNNWGVNRKPPLVPEDEVTDAALLKRGLKRGDGAEVCKRGYGANDPENIAIVNMYEIDRMSFDQIYKKLNADRVENGKDPSLSANGVQTRYNRNAPILFQAEGREFVPLGQRKKGQRMDDISPSAGPNSRTPWTDELDVALVKAVKEWESGKWEKVAAIFREKTGVDMDAKACATRHRIL</sequence>
<feature type="region of interest" description="Disordered" evidence="1">
    <location>
        <begin position="391"/>
        <end position="413"/>
    </location>
</feature>